<accession>A0A4P6FDR7</accession>
<keyword evidence="3" id="KW-1185">Reference proteome</keyword>
<reference evidence="2 3" key="1">
    <citation type="submission" date="2019-01" db="EMBL/GenBank/DDBJ databases">
        <title>Genome sequencing of strain FW100M-8.</title>
        <authorList>
            <person name="Heo J."/>
            <person name="Kim S.-J."/>
            <person name="Kim J.-S."/>
            <person name="Hong S.-B."/>
            <person name="Kwon S.-W."/>
        </authorList>
    </citation>
    <scope>NUCLEOTIDE SEQUENCE [LARGE SCALE GENOMIC DNA]</scope>
    <source>
        <strain evidence="2 3">FW100M-8</strain>
    </source>
</reference>
<evidence type="ECO:0000313" key="3">
    <source>
        <dbReference type="Proteomes" id="UP000291259"/>
    </source>
</evidence>
<feature type="transmembrane region" description="Helical" evidence="1">
    <location>
        <begin position="51"/>
        <end position="73"/>
    </location>
</feature>
<keyword evidence="1" id="KW-0812">Transmembrane</keyword>
<dbReference type="Proteomes" id="UP000291259">
    <property type="component" value="Chromosome"/>
</dbReference>
<gene>
    <name evidence="2" type="ORF">ET445_07065</name>
</gene>
<dbReference type="OrthoDB" id="5003395at2"/>
<keyword evidence="1" id="KW-0472">Membrane</keyword>
<organism evidence="2 3">
    <name type="scientific">Agromyces protaetiae</name>
    <dbReference type="NCBI Taxonomy" id="2509455"/>
    <lineage>
        <taxon>Bacteria</taxon>
        <taxon>Bacillati</taxon>
        <taxon>Actinomycetota</taxon>
        <taxon>Actinomycetes</taxon>
        <taxon>Micrococcales</taxon>
        <taxon>Microbacteriaceae</taxon>
        <taxon>Agromyces</taxon>
    </lineage>
</organism>
<dbReference type="EMBL" id="CP035491">
    <property type="protein sequence ID" value="QAY73143.1"/>
    <property type="molecule type" value="Genomic_DNA"/>
</dbReference>
<evidence type="ECO:0000313" key="2">
    <source>
        <dbReference type="EMBL" id="QAY73143.1"/>
    </source>
</evidence>
<keyword evidence="1" id="KW-1133">Transmembrane helix</keyword>
<dbReference type="KEGG" id="agf:ET445_07065"/>
<evidence type="ECO:0000256" key="1">
    <source>
        <dbReference type="SAM" id="Phobius"/>
    </source>
</evidence>
<sequence length="243" mass="25977">MAPAAFRAFVDRAKADTARRWNTGLITVGGLAVVIAIAGIVALAVTGFGSWLTLALVAVFGVVGAGLLVTSVLRGRILRILAGDVDQAVACAVDDHGVALANSPVIPWDQVVFVGVLNDRPRTDRLRGIPIFNWGGRAALKAGNGTILCEIAVRDGEAFRAAFTDRSAAKRVGLYPRWPDGVRHGLLPLLLDSVLSEETTQAVVRVLFEQARARGIPHALFESSFAFLKWKGPLLDHDWPELG</sequence>
<name>A0A4P6FDR7_9MICO</name>
<protein>
    <submittedName>
        <fullName evidence="2">Uncharacterized protein</fullName>
    </submittedName>
</protein>
<dbReference type="AlphaFoldDB" id="A0A4P6FDR7"/>
<feature type="transmembrane region" description="Helical" evidence="1">
    <location>
        <begin position="21"/>
        <end position="45"/>
    </location>
</feature>
<proteinExistence type="predicted"/>